<name>A0A195B698_9HYME</name>
<reference evidence="1 2" key="1">
    <citation type="submission" date="2015-09" db="EMBL/GenBank/DDBJ databases">
        <title>Atta colombica WGS genome.</title>
        <authorList>
            <person name="Nygaard S."/>
            <person name="Hu H."/>
            <person name="Boomsma J."/>
            <person name="Zhang G."/>
        </authorList>
    </citation>
    <scope>NUCLEOTIDE SEQUENCE [LARGE SCALE GENOMIC DNA]</scope>
    <source>
        <strain evidence="1">Treedump-2</strain>
        <tissue evidence="1">Whole body</tissue>
    </source>
</reference>
<protein>
    <submittedName>
        <fullName evidence="1">Uncharacterized protein</fullName>
    </submittedName>
</protein>
<dbReference type="Proteomes" id="UP000078540">
    <property type="component" value="Unassembled WGS sequence"/>
</dbReference>
<evidence type="ECO:0000313" key="2">
    <source>
        <dbReference type="Proteomes" id="UP000078540"/>
    </source>
</evidence>
<proteinExistence type="predicted"/>
<keyword evidence="2" id="KW-1185">Reference proteome</keyword>
<dbReference type="AlphaFoldDB" id="A0A195B698"/>
<accession>A0A195B698</accession>
<gene>
    <name evidence="1" type="ORF">ALC53_09557</name>
</gene>
<sequence>MIFSELIGLMESVVFKIYSERLLEHTEAVKHAPLGQTRHTWGRRKNSQRVKAVRKTVRNRPSANKTSSKVTYSRRRYPENIYRPPRQENKCSFWEPASYDNLSAHFNGVQSVTVMTLDVDPSFVYVLAFLRTRPFACTNLYT</sequence>
<dbReference type="EMBL" id="KQ976579">
    <property type="protein sequence ID" value="KYM80031.1"/>
    <property type="molecule type" value="Genomic_DNA"/>
</dbReference>
<organism evidence="1 2">
    <name type="scientific">Atta colombica</name>
    <dbReference type="NCBI Taxonomy" id="520822"/>
    <lineage>
        <taxon>Eukaryota</taxon>
        <taxon>Metazoa</taxon>
        <taxon>Ecdysozoa</taxon>
        <taxon>Arthropoda</taxon>
        <taxon>Hexapoda</taxon>
        <taxon>Insecta</taxon>
        <taxon>Pterygota</taxon>
        <taxon>Neoptera</taxon>
        <taxon>Endopterygota</taxon>
        <taxon>Hymenoptera</taxon>
        <taxon>Apocrita</taxon>
        <taxon>Aculeata</taxon>
        <taxon>Formicoidea</taxon>
        <taxon>Formicidae</taxon>
        <taxon>Myrmicinae</taxon>
        <taxon>Atta</taxon>
    </lineage>
</organism>
<evidence type="ECO:0000313" key="1">
    <source>
        <dbReference type="EMBL" id="KYM80031.1"/>
    </source>
</evidence>